<feature type="region of interest" description="Disordered" evidence="1">
    <location>
        <begin position="51"/>
        <end position="132"/>
    </location>
</feature>
<accession>A0ABV4CA23</accession>
<reference evidence="3 4" key="1">
    <citation type="submission" date="2024-08" db="EMBL/GenBank/DDBJ databases">
        <title>Mycobacterium servetensis sp. nov., a novel rapid-growing mycobacterial species recovered from a human patient in Zaragoza, Spain.</title>
        <authorList>
            <person name="Tristancho-Baro A.I."/>
            <person name="Buenestado-Serrano S."/>
            <person name="Garcia De Viedma D."/>
            <person name="Milagro-Beamonte A."/>
            <person name="Burillo N."/>
            <person name="Sanz S."/>
            <person name="Lopez-Calleja A.I."/>
            <person name="Penas-Utrilla D."/>
            <person name="Guardingo M."/>
            <person name="Garcia M.J."/>
            <person name="Vinuelas-Bayon J."/>
        </authorList>
    </citation>
    <scope>NUCLEOTIDE SEQUENCE [LARGE SCALE GENOMIC DNA]</scope>
    <source>
        <strain evidence="4">HUMS_12744610</strain>
    </source>
</reference>
<feature type="chain" id="PRO_5047183596" description="PE-PGRS family protein" evidence="2">
    <location>
        <begin position="20"/>
        <end position="198"/>
    </location>
</feature>
<feature type="compositionally biased region" description="Low complexity" evidence="1">
    <location>
        <begin position="96"/>
        <end position="113"/>
    </location>
</feature>
<protein>
    <recommendedName>
        <fullName evidence="5">PE-PGRS family protein</fullName>
    </recommendedName>
</protein>
<gene>
    <name evidence="3" type="ORF">AB8998_29160</name>
</gene>
<comment type="caution">
    <text evidence="3">The sequence shown here is derived from an EMBL/GenBank/DDBJ whole genome shotgun (WGS) entry which is preliminary data.</text>
</comment>
<evidence type="ECO:0000313" key="4">
    <source>
        <dbReference type="Proteomes" id="UP001564760"/>
    </source>
</evidence>
<feature type="compositionally biased region" description="Low complexity" evidence="1">
    <location>
        <begin position="65"/>
        <end position="85"/>
    </location>
</feature>
<organism evidence="3 4">
    <name type="scientific">Mycobacterium servetii</name>
    <dbReference type="NCBI Taxonomy" id="3237418"/>
    <lineage>
        <taxon>Bacteria</taxon>
        <taxon>Bacillati</taxon>
        <taxon>Actinomycetota</taxon>
        <taxon>Actinomycetes</taxon>
        <taxon>Mycobacteriales</taxon>
        <taxon>Mycobacteriaceae</taxon>
        <taxon>Mycobacterium</taxon>
    </lineage>
</organism>
<evidence type="ECO:0000256" key="1">
    <source>
        <dbReference type="SAM" id="MobiDB-lite"/>
    </source>
</evidence>
<keyword evidence="2" id="KW-0732">Signal</keyword>
<dbReference type="RefSeq" id="WP_369741337.1">
    <property type="nucleotide sequence ID" value="NZ_JBGEDP010000001.1"/>
</dbReference>
<name>A0ABV4CA23_9MYCO</name>
<dbReference type="EMBL" id="JBGEDP010000001">
    <property type="protein sequence ID" value="MEY8018747.1"/>
    <property type="molecule type" value="Genomic_DNA"/>
</dbReference>
<evidence type="ECO:0008006" key="5">
    <source>
        <dbReference type="Google" id="ProtNLM"/>
    </source>
</evidence>
<evidence type="ECO:0000313" key="3">
    <source>
        <dbReference type="EMBL" id="MEY8018747.1"/>
    </source>
</evidence>
<dbReference type="Proteomes" id="UP001564760">
    <property type="component" value="Unassembled WGS sequence"/>
</dbReference>
<keyword evidence="4" id="KW-1185">Reference proteome</keyword>
<feature type="signal peptide" evidence="2">
    <location>
        <begin position="1"/>
        <end position="19"/>
    </location>
</feature>
<evidence type="ECO:0000256" key="2">
    <source>
        <dbReference type="SAM" id="SignalP"/>
    </source>
</evidence>
<proteinExistence type="predicted"/>
<sequence>MRCRRCCSAARLEAAPAVAPVAVDAADAPASAGELAPAWPAAVWEAARSTGETIGPPADGDDGAEGATAAPETGAVGAEATAGGATIDGRRSDPYAGSGPAGTTGPPATGAAGVDHEPPVITAGATGTPPPVVGASGGEVTAASTGVLAAVNDSPPAMGMDGATGGTSGGEACGGGADPVPIACIAPEDNDCAPAPAG</sequence>